<keyword evidence="8" id="KW-0496">Mitochondrion</keyword>
<evidence type="ECO:0000313" key="15">
    <source>
        <dbReference type="Proteomes" id="UP000475325"/>
    </source>
</evidence>
<dbReference type="InterPro" id="IPR050567">
    <property type="entry name" value="Mitochondrial_Carrier"/>
</dbReference>
<dbReference type="GO" id="GO:0022857">
    <property type="term" value="F:transmembrane transporter activity"/>
    <property type="evidence" value="ECO:0007669"/>
    <property type="project" value="TreeGrafter"/>
</dbReference>
<keyword evidence="7 12" id="KW-1133">Transmembrane helix</keyword>
<evidence type="ECO:0000256" key="4">
    <source>
        <dbReference type="ARBA" id="ARBA00022692"/>
    </source>
</evidence>
<keyword evidence="4 10" id="KW-0812">Transmembrane</keyword>
<dbReference type="InterPro" id="IPR018108">
    <property type="entry name" value="MCP_transmembrane"/>
</dbReference>
<evidence type="ECO:0008006" key="17">
    <source>
        <dbReference type="Google" id="ProtNLM"/>
    </source>
</evidence>
<feature type="transmembrane region" description="Helical" evidence="12">
    <location>
        <begin position="52"/>
        <end position="70"/>
    </location>
</feature>
<organism evidence="13 15">
    <name type="scientific">Orbilia oligospora</name>
    <name type="common">Nematode-trapping fungus</name>
    <name type="synonym">Arthrobotrys oligospora</name>
    <dbReference type="NCBI Taxonomy" id="2813651"/>
    <lineage>
        <taxon>Eukaryota</taxon>
        <taxon>Fungi</taxon>
        <taxon>Dikarya</taxon>
        <taxon>Ascomycota</taxon>
        <taxon>Pezizomycotina</taxon>
        <taxon>Orbiliomycetes</taxon>
        <taxon>Orbiliales</taxon>
        <taxon>Orbiliaceae</taxon>
        <taxon>Orbilia</taxon>
    </lineage>
</organism>
<dbReference type="PROSITE" id="PS50920">
    <property type="entry name" value="SOLCAR"/>
    <property type="match status" value="3"/>
</dbReference>
<dbReference type="SUPFAM" id="SSF103506">
    <property type="entry name" value="Mitochondrial carrier"/>
    <property type="match status" value="1"/>
</dbReference>
<evidence type="ECO:0000256" key="5">
    <source>
        <dbReference type="ARBA" id="ARBA00022737"/>
    </source>
</evidence>
<keyword evidence="9 10" id="KW-0472">Membrane</keyword>
<comment type="similarity">
    <text evidence="2 11">Belongs to the mitochondrial carrier (TC 2.A.29) family.</text>
</comment>
<evidence type="ECO:0000256" key="3">
    <source>
        <dbReference type="ARBA" id="ARBA00022448"/>
    </source>
</evidence>
<feature type="repeat" description="Solcar" evidence="10">
    <location>
        <begin position="200"/>
        <end position="313"/>
    </location>
</feature>
<evidence type="ECO:0000256" key="6">
    <source>
        <dbReference type="ARBA" id="ARBA00022792"/>
    </source>
</evidence>
<gene>
    <name evidence="13" type="ORF">TWF102_008264</name>
    <name evidence="14" type="ORF">TWF703_007539</name>
</gene>
<keyword evidence="6" id="KW-0999">Mitochondrion inner membrane</keyword>
<evidence type="ECO:0000256" key="2">
    <source>
        <dbReference type="ARBA" id="ARBA00006375"/>
    </source>
</evidence>
<reference evidence="15 16" key="1">
    <citation type="submission" date="2019-06" db="EMBL/GenBank/DDBJ databases">
        <authorList>
            <person name="Palmer J.M."/>
        </authorList>
    </citation>
    <scope>NUCLEOTIDE SEQUENCE [LARGE SCALE GENOMIC DNA]</scope>
    <source>
        <strain evidence="13 15">TWF102</strain>
        <strain evidence="14 16">TWF703</strain>
    </source>
</reference>
<proteinExistence type="inferred from homology"/>
<feature type="transmembrane region" description="Helical" evidence="12">
    <location>
        <begin position="90"/>
        <end position="109"/>
    </location>
</feature>
<accession>A0A7C8JRW6</accession>
<evidence type="ECO:0000256" key="9">
    <source>
        <dbReference type="ARBA" id="ARBA00023136"/>
    </source>
</evidence>
<dbReference type="Gene3D" id="1.50.40.10">
    <property type="entry name" value="Mitochondrial carrier domain"/>
    <property type="match status" value="1"/>
</dbReference>
<dbReference type="GO" id="GO:0031966">
    <property type="term" value="C:mitochondrial membrane"/>
    <property type="evidence" value="ECO:0007669"/>
    <property type="project" value="UniProtKB-SubCell"/>
</dbReference>
<dbReference type="Proteomes" id="UP000475325">
    <property type="component" value="Unassembled WGS sequence"/>
</dbReference>
<dbReference type="PANTHER" id="PTHR45624">
    <property type="entry name" value="MITOCHONDRIAL BASIC AMINO ACIDS TRANSPORTER-RELATED"/>
    <property type="match status" value="1"/>
</dbReference>
<name>A0A7C8JRW6_ORBOL</name>
<feature type="repeat" description="Solcar" evidence="10">
    <location>
        <begin position="88"/>
        <end position="195"/>
    </location>
</feature>
<evidence type="ECO:0000313" key="13">
    <source>
        <dbReference type="EMBL" id="KAF3110701.1"/>
    </source>
</evidence>
<evidence type="ECO:0000313" key="14">
    <source>
        <dbReference type="EMBL" id="KAF3131820.1"/>
    </source>
</evidence>
<evidence type="ECO:0000256" key="10">
    <source>
        <dbReference type="PROSITE-ProRule" id="PRU00282"/>
    </source>
</evidence>
<feature type="repeat" description="Solcar" evidence="10">
    <location>
        <begin position="1"/>
        <end position="76"/>
    </location>
</feature>
<comment type="subcellular location">
    <subcellularLocation>
        <location evidence="1">Mitochondrion membrane</location>
        <topology evidence="1">Multi-pass membrane protein</topology>
    </subcellularLocation>
</comment>
<keyword evidence="3 11" id="KW-0813">Transport</keyword>
<dbReference type="Pfam" id="PF00153">
    <property type="entry name" value="Mito_carr"/>
    <property type="match status" value="3"/>
</dbReference>
<evidence type="ECO:0000256" key="1">
    <source>
        <dbReference type="ARBA" id="ARBA00004225"/>
    </source>
</evidence>
<dbReference type="InterPro" id="IPR023395">
    <property type="entry name" value="MCP_dom_sf"/>
</dbReference>
<evidence type="ECO:0000256" key="12">
    <source>
        <dbReference type="SAM" id="Phobius"/>
    </source>
</evidence>
<dbReference type="AlphaFoldDB" id="A0A7C8JRW6"/>
<evidence type="ECO:0000256" key="7">
    <source>
        <dbReference type="ARBA" id="ARBA00022989"/>
    </source>
</evidence>
<dbReference type="Proteomes" id="UP000480548">
    <property type="component" value="Unassembled WGS sequence"/>
</dbReference>
<keyword evidence="5" id="KW-0677">Repeat</keyword>
<sequence>MADFIASSIAGSAAIVLGNPIDVIKVRLQTGITNTRSTAARFETWTSLFRGAAAPVLGNGALTALLFVGYNRTLEYLESTPYQQIKSPSLANVWLAGAASGLACFIISAPTEVIKCRAQIYPSHLHDIATRGTSTTSGIQSPSGTRNAPSSWRVARQVFATSGVRGLYHGGVITSLRDSIGYGWYFWAYEATKNALGLESEMATSLVAGGIAGCVTWASIYPFDVVKTRVQTQSLVGPVINGGSCGERDGLLGGNGGGGGAARRYEMGAWDHTKAIWRTEGVRGYFSGFWWCMGRSFFVNAVQWALYEYIMRALRSESADKSFETREQEYSY</sequence>
<evidence type="ECO:0000313" key="16">
    <source>
        <dbReference type="Proteomes" id="UP000480548"/>
    </source>
</evidence>
<comment type="caution">
    <text evidence="13">The sequence shown here is derived from an EMBL/GenBank/DDBJ whole genome shotgun (WGS) entry which is preliminary data.</text>
</comment>
<protein>
    <recommendedName>
        <fullName evidence="17">Mitochondrial carrier protein</fullName>
    </recommendedName>
</protein>
<dbReference type="EMBL" id="WIQW01000005">
    <property type="protein sequence ID" value="KAF3110701.1"/>
    <property type="molecule type" value="Genomic_DNA"/>
</dbReference>
<evidence type="ECO:0000256" key="11">
    <source>
        <dbReference type="RuleBase" id="RU000488"/>
    </source>
</evidence>
<dbReference type="PANTHER" id="PTHR45624:SF10">
    <property type="entry name" value="SLC (SOLUTE CARRIER) HOMOLOG"/>
    <property type="match status" value="1"/>
</dbReference>
<dbReference type="EMBL" id="WIQZ01000047">
    <property type="protein sequence ID" value="KAF3131820.1"/>
    <property type="molecule type" value="Genomic_DNA"/>
</dbReference>
<evidence type="ECO:0000256" key="8">
    <source>
        <dbReference type="ARBA" id="ARBA00023128"/>
    </source>
</evidence>